<dbReference type="Pfam" id="PF00512">
    <property type="entry name" value="HisKA"/>
    <property type="match status" value="1"/>
</dbReference>
<feature type="domain" description="Histidine kinase" evidence="9">
    <location>
        <begin position="427"/>
        <end position="646"/>
    </location>
</feature>
<dbReference type="RefSeq" id="WP_346756057.1">
    <property type="nucleotide sequence ID" value="NZ_JAUJEB010000001.1"/>
</dbReference>
<dbReference type="SUPFAM" id="SSF55874">
    <property type="entry name" value="ATPase domain of HSP90 chaperone/DNA topoisomerase II/histidine kinase"/>
    <property type="match status" value="1"/>
</dbReference>
<dbReference type="SMART" id="SM00448">
    <property type="entry name" value="REC"/>
    <property type="match status" value="1"/>
</dbReference>
<dbReference type="SUPFAM" id="SSF48452">
    <property type="entry name" value="TPR-like"/>
    <property type="match status" value="2"/>
</dbReference>
<dbReference type="InterPro" id="IPR011990">
    <property type="entry name" value="TPR-like_helical_dom_sf"/>
</dbReference>
<keyword evidence="7" id="KW-0812">Transmembrane</keyword>
<evidence type="ECO:0000259" key="9">
    <source>
        <dbReference type="PROSITE" id="PS50109"/>
    </source>
</evidence>
<evidence type="ECO:0000256" key="1">
    <source>
        <dbReference type="ARBA" id="ARBA00000085"/>
    </source>
</evidence>
<sequence length="946" mass="107060">MIFKPTDYILFSLLFIILLFYSFPGLSQQSAKLDSLLQELKKPEKDTNRVEVLVHASGLLHYTEKPKAKSYAREALALSTELSYTGGLANASRIMGNIYQSEVLDSALYYYLESLQYYQILDDSLGCIDAYYNIANVYLQLSNFEAAKKNQLLCCELAEKVNNHEYLFRAKNGMGIYYIGLGQYQEENKDSLAALESYREAIPFLSEAAQHAASMDKHSEYYKSQAYGNLAYVKTALGDYDTALTLAMQMLKTYKAYGYTAYYPISYSQIADIYLKLGNYRQSIVYASTSLEWSSETDNLYAMSESYEILYKAHKAMGNYKEAVLFGQQMFDLSRKILNKEREEQIAQMQTKYDTKQIAQENKLLKKEAEIAEISIKKQRVYVVLTSGLMILIVAITLLIYKNLLNKKHFAKKVQDLQTAQARWFASIAHELRTPLTLICGPVRNIIRDQSLPESLVDELEMVKKNGEQLASRVNEILEVSRLESGKSVVNLQPEDLAVLARNVVDSFQPLAKQQRVALKFSYNVSPVLNIDAHKVTTILNNLLSNALKFTPSGGTVSIDWDFDQASDTSLDIKVSDTGIGIAEKDLPHIFERFYQVSHSQQTQSGGSGVGLALARELALLHGGLITVSSRENQGSTFVLSLPKSLIEEVGDFSASGSYAMEHTYEPDIVMSQKNERSNKPSILLVEDHSDMRHYICKCLGNDYQVIEAPDGRQALEIIREFTPDLIISDMMMPVMDGLNFARKLKEDPKHKLTPFIILTAHANERDKLMAYRTGVDDYMVKPFDAEELRVRIQNLLFNALERKKTIEESLALSDQVQAPTHEEELVKELEKLVKEHLSDSPFSISSLANHAAMSESSLRRLLKKMTGLSPGQFIRDIRLQEAIFFLESHRYKTISEVVYAVGFEDTSSFTRLFKKRFGKSPTAYLETISKRNVGRNITSAGFDND</sequence>
<feature type="modified residue" description="4-aspartylphosphate" evidence="6">
    <location>
        <position position="730"/>
    </location>
</feature>
<dbReference type="InterPro" id="IPR036097">
    <property type="entry name" value="HisK_dim/P_sf"/>
</dbReference>
<dbReference type="PANTHER" id="PTHR43547">
    <property type="entry name" value="TWO-COMPONENT HISTIDINE KINASE"/>
    <property type="match status" value="1"/>
</dbReference>
<dbReference type="Gene3D" id="1.10.10.60">
    <property type="entry name" value="Homeodomain-like"/>
    <property type="match status" value="2"/>
</dbReference>
<dbReference type="PRINTS" id="PR00344">
    <property type="entry name" value="BCTRLSENSOR"/>
</dbReference>
<evidence type="ECO:0000256" key="4">
    <source>
        <dbReference type="ARBA" id="ARBA00023015"/>
    </source>
</evidence>
<dbReference type="Gene3D" id="3.30.565.10">
    <property type="entry name" value="Histidine kinase-like ATPase, C-terminal domain"/>
    <property type="match status" value="1"/>
</dbReference>
<organism evidence="11 12">
    <name type="scientific">Agaribacillus aureus</name>
    <dbReference type="NCBI Taxonomy" id="3051825"/>
    <lineage>
        <taxon>Bacteria</taxon>
        <taxon>Pseudomonadati</taxon>
        <taxon>Bacteroidota</taxon>
        <taxon>Cytophagia</taxon>
        <taxon>Cytophagales</taxon>
        <taxon>Splendidivirgaceae</taxon>
        <taxon>Agaribacillus</taxon>
    </lineage>
</organism>
<evidence type="ECO:0000256" key="5">
    <source>
        <dbReference type="ARBA" id="ARBA00023163"/>
    </source>
</evidence>
<keyword evidence="5" id="KW-0804">Transcription</keyword>
<dbReference type="SMART" id="SM00342">
    <property type="entry name" value="HTH_ARAC"/>
    <property type="match status" value="1"/>
</dbReference>
<dbReference type="Gene3D" id="3.40.50.2300">
    <property type="match status" value="1"/>
</dbReference>
<dbReference type="SUPFAM" id="SSF46689">
    <property type="entry name" value="Homeodomain-like"/>
    <property type="match status" value="2"/>
</dbReference>
<dbReference type="SMART" id="SM00028">
    <property type="entry name" value="TPR"/>
    <property type="match status" value="4"/>
</dbReference>
<dbReference type="InterPro" id="IPR019734">
    <property type="entry name" value="TPR_rpt"/>
</dbReference>
<reference evidence="11" key="1">
    <citation type="submission" date="2023-06" db="EMBL/GenBank/DDBJ databases">
        <title>Genomic of Agaribacillus aureum.</title>
        <authorList>
            <person name="Wang G."/>
        </authorList>
    </citation>
    <scope>NUCLEOTIDE SEQUENCE</scope>
    <source>
        <strain evidence="11">BMA12</strain>
    </source>
</reference>
<evidence type="ECO:0000259" key="10">
    <source>
        <dbReference type="PROSITE" id="PS50110"/>
    </source>
</evidence>
<dbReference type="Gene3D" id="1.10.287.130">
    <property type="match status" value="1"/>
</dbReference>
<evidence type="ECO:0000256" key="6">
    <source>
        <dbReference type="PROSITE-ProRule" id="PRU00169"/>
    </source>
</evidence>
<dbReference type="PROSITE" id="PS50109">
    <property type="entry name" value="HIS_KIN"/>
    <property type="match status" value="1"/>
</dbReference>
<dbReference type="EC" id="2.7.13.3" evidence="2"/>
<keyword evidence="4" id="KW-0805">Transcription regulation</keyword>
<feature type="domain" description="Response regulatory" evidence="10">
    <location>
        <begin position="682"/>
        <end position="797"/>
    </location>
</feature>
<dbReference type="Pfam" id="PF12833">
    <property type="entry name" value="HTH_18"/>
    <property type="match status" value="1"/>
</dbReference>
<keyword evidence="7" id="KW-1133">Transmembrane helix</keyword>
<comment type="caution">
    <text evidence="11">The sequence shown here is derived from an EMBL/GenBank/DDBJ whole genome shotgun (WGS) entry which is preliminary data.</text>
</comment>
<keyword evidence="7" id="KW-0472">Membrane</keyword>
<evidence type="ECO:0000256" key="7">
    <source>
        <dbReference type="SAM" id="Phobius"/>
    </source>
</evidence>
<dbReference type="Pfam" id="PF00072">
    <property type="entry name" value="Response_reg"/>
    <property type="match status" value="1"/>
</dbReference>
<dbReference type="InterPro" id="IPR001789">
    <property type="entry name" value="Sig_transdc_resp-reg_receiver"/>
</dbReference>
<dbReference type="InterPro" id="IPR018060">
    <property type="entry name" value="HTH_AraC"/>
</dbReference>
<dbReference type="Gene3D" id="1.25.40.10">
    <property type="entry name" value="Tetratricopeptide repeat domain"/>
    <property type="match status" value="2"/>
</dbReference>
<dbReference type="SMART" id="SM00387">
    <property type="entry name" value="HATPase_c"/>
    <property type="match status" value="1"/>
</dbReference>
<dbReference type="PROSITE" id="PS50110">
    <property type="entry name" value="RESPONSE_REGULATORY"/>
    <property type="match status" value="1"/>
</dbReference>
<evidence type="ECO:0000259" key="8">
    <source>
        <dbReference type="PROSITE" id="PS01124"/>
    </source>
</evidence>
<comment type="catalytic activity">
    <reaction evidence="1">
        <text>ATP + protein L-histidine = ADP + protein N-phospho-L-histidine.</text>
        <dbReference type="EC" id="2.7.13.3"/>
    </reaction>
</comment>
<dbReference type="InterPro" id="IPR036890">
    <property type="entry name" value="HATPase_C_sf"/>
</dbReference>
<evidence type="ECO:0000313" key="11">
    <source>
        <dbReference type="EMBL" id="MDN5210716.1"/>
    </source>
</evidence>
<dbReference type="InterPro" id="IPR003661">
    <property type="entry name" value="HisK_dim/P_dom"/>
</dbReference>
<dbReference type="InterPro" id="IPR004358">
    <property type="entry name" value="Sig_transdc_His_kin-like_C"/>
</dbReference>
<dbReference type="PROSITE" id="PS01124">
    <property type="entry name" value="HTH_ARAC_FAMILY_2"/>
    <property type="match status" value="1"/>
</dbReference>
<evidence type="ECO:0000256" key="2">
    <source>
        <dbReference type="ARBA" id="ARBA00012438"/>
    </source>
</evidence>
<dbReference type="PANTHER" id="PTHR43547:SF2">
    <property type="entry name" value="HYBRID SIGNAL TRANSDUCTION HISTIDINE KINASE C"/>
    <property type="match status" value="1"/>
</dbReference>
<dbReference type="InterPro" id="IPR003594">
    <property type="entry name" value="HATPase_dom"/>
</dbReference>
<keyword evidence="3 6" id="KW-0597">Phosphoprotein</keyword>
<dbReference type="SMART" id="SM00388">
    <property type="entry name" value="HisKA"/>
    <property type="match status" value="1"/>
</dbReference>
<accession>A0ABT8L0Y7</accession>
<dbReference type="Pfam" id="PF02518">
    <property type="entry name" value="HATPase_c"/>
    <property type="match status" value="1"/>
</dbReference>
<gene>
    <name evidence="11" type="ORF">QQ020_01615</name>
</gene>
<evidence type="ECO:0000256" key="3">
    <source>
        <dbReference type="ARBA" id="ARBA00022553"/>
    </source>
</evidence>
<name>A0ABT8L0Y7_9BACT</name>
<feature type="transmembrane region" description="Helical" evidence="7">
    <location>
        <begin position="381"/>
        <end position="401"/>
    </location>
</feature>
<dbReference type="InterPro" id="IPR005467">
    <property type="entry name" value="His_kinase_dom"/>
</dbReference>
<dbReference type="CDD" id="cd00082">
    <property type="entry name" value="HisKA"/>
    <property type="match status" value="1"/>
</dbReference>
<dbReference type="CDD" id="cd17574">
    <property type="entry name" value="REC_OmpR"/>
    <property type="match status" value="1"/>
</dbReference>
<dbReference type="InterPro" id="IPR009057">
    <property type="entry name" value="Homeodomain-like_sf"/>
</dbReference>
<dbReference type="Proteomes" id="UP001172083">
    <property type="component" value="Unassembled WGS sequence"/>
</dbReference>
<dbReference type="InterPro" id="IPR011006">
    <property type="entry name" value="CheY-like_superfamily"/>
</dbReference>
<proteinExistence type="predicted"/>
<evidence type="ECO:0000313" key="12">
    <source>
        <dbReference type="Proteomes" id="UP001172083"/>
    </source>
</evidence>
<dbReference type="SUPFAM" id="SSF52172">
    <property type="entry name" value="CheY-like"/>
    <property type="match status" value="1"/>
</dbReference>
<dbReference type="EMBL" id="JAUJEB010000001">
    <property type="protein sequence ID" value="MDN5210716.1"/>
    <property type="molecule type" value="Genomic_DNA"/>
</dbReference>
<dbReference type="SUPFAM" id="SSF47384">
    <property type="entry name" value="Homodimeric domain of signal transducing histidine kinase"/>
    <property type="match status" value="1"/>
</dbReference>
<keyword evidence="12" id="KW-1185">Reference proteome</keyword>
<dbReference type="Pfam" id="PF13181">
    <property type="entry name" value="TPR_8"/>
    <property type="match status" value="2"/>
</dbReference>
<protein>
    <recommendedName>
        <fullName evidence="2">histidine kinase</fullName>
        <ecNumber evidence="2">2.7.13.3</ecNumber>
    </recommendedName>
</protein>
<feature type="domain" description="HTH araC/xylS-type" evidence="8">
    <location>
        <begin position="828"/>
        <end position="928"/>
    </location>
</feature>